<evidence type="ECO:0000256" key="1">
    <source>
        <dbReference type="SAM" id="MobiDB-lite"/>
    </source>
</evidence>
<accession>A0A8B9HJH2</accession>
<dbReference type="InterPro" id="IPR018888">
    <property type="entry name" value="UPF0561"/>
</dbReference>
<keyword evidence="2" id="KW-0472">Membrane</keyword>
<feature type="compositionally biased region" description="Low complexity" evidence="1">
    <location>
        <begin position="66"/>
        <end position="75"/>
    </location>
</feature>
<dbReference type="Pfam" id="PF10573">
    <property type="entry name" value="UPF0561"/>
    <property type="match status" value="1"/>
</dbReference>
<keyword evidence="2" id="KW-0812">Transmembrane</keyword>
<reference evidence="3" key="1">
    <citation type="submission" date="2025-08" db="UniProtKB">
        <authorList>
            <consortium name="Ensembl"/>
        </authorList>
    </citation>
    <scope>IDENTIFICATION</scope>
</reference>
<feature type="transmembrane region" description="Helical" evidence="2">
    <location>
        <begin position="12"/>
        <end position="30"/>
    </location>
</feature>
<keyword evidence="2" id="KW-1133">Transmembrane helix</keyword>
<dbReference type="AlphaFoldDB" id="A0A8B9HJH2"/>
<evidence type="ECO:0000256" key="2">
    <source>
        <dbReference type="SAM" id="Phobius"/>
    </source>
</evidence>
<protein>
    <submittedName>
        <fullName evidence="3">Uncharacterized protein</fullName>
    </submittedName>
</protein>
<proteinExistence type="predicted"/>
<dbReference type="Ensembl" id="ENSAMXT00005012420.1">
    <property type="protein sequence ID" value="ENSAMXP00005011172.1"/>
    <property type="gene ID" value="ENSAMXG00005006156.1"/>
</dbReference>
<evidence type="ECO:0000313" key="4">
    <source>
        <dbReference type="Proteomes" id="UP000694621"/>
    </source>
</evidence>
<sequence length="116" mass="13280">MRIFHSFRSKMCYLSVPFIFLSSNVIIPLHRNVVLKRLSVILCVCERSLSDGSEPGAGVEAEEWNESSSSTEQESTGSELFWLDYQADSGHVTSFIVYKVRRTSRSVKRLLHKSFF</sequence>
<organism evidence="3 4">
    <name type="scientific">Astyanax mexicanus</name>
    <name type="common">Blind cave fish</name>
    <name type="synonym">Astyanax fasciatus mexicanus</name>
    <dbReference type="NCBI Taxonomy" id="7994"/>
    <lineage>
        <taxon>Eukaryota</taxon>
        <taxon>Metazoa</taxon>
        <taxon>Chordata</taxon>
        <taxon>Craniata</taxon>
        <taxon>Vertebrata</taxon>
        <taxon>Euteleostomi</taxon>
        <taxon>Actinopterygii</taxon>
        <taxon>Neopterygii</taxon>
        <taxon>Teleostei</taxon>
        <taxon>Ostariophysi</taxon>
        <taxon>Characiformes</taxon>
        <taxon>Characoidei</taxon>
        <taxon>Acestrorhamphidae</taxon>
        <taxon>Acestrorhamphinae</taxon>
        <taxon>Astyanax</taxon>
    </lineage>
</organism>
<dbReference type="Proteomes" id="UP000694621">
    <property type="component" value="Unplaced"/>
</dbReference>
<feature type="region of interest" description="Disordered" evidence="1">
    <location>
        <begin position="49"/>
        <end position="75"/>
    </location>
</feature>
<name>A0A8B9HJH2_ASTMX</name>
<evidence type="ECO:0000313" key="3">
    <source>
        <dbReference type="Ensembl" id="ENSAMXP00005011172.1"/>
    </source>
</evidence>